<dbReference type="SUPFAM" id="SSF48452">
    <property type="entry name" value="TPR-like"/>
    <property type="match status" value="1"/>
</dbReference>
<comment type="caution">
    <text evidence="2">The sequence shown here is derived from an EMBL/GenBank/DDBJ whole genome shotgun (WGS) entry which is preliminary data.</text>
</comment>
<dbReference type="RefSeq" id="WP_386737078.1">
    <property type="nucleotide sequence ID" value="NZ_JBHRXI010000025.1"/>
</dbReference>
<accession>A0ABV7TMW7</accession>
<feature type="signal peptide" evidence="1">
    <location>
        <begin position="1"/>
        <end position="33"/>
    </location>
</feature>
<evidence type="ECO:0000313" key="3">
    <source>
        <dbReference type="Proteomes" id="UP001595629"/>
    </source>
</evidence>
<name>A0ABV7TMW7_9RHOB</name>
<keyword evidence="3" id="KW-1185">Reference proteome</keyword>
<evidence type="ECO:0000256" key="1">
    <source>
        <dbReference type="SAM" id="SignalP"/>
    </source>
</evidence>
<evidence type="ECO:0000313" key="2">
    <source>
        <dbReference type="EMBL" id="MFC3615793.1"/>
    </source>
</evidence>
<sequence>MLAAWHLLPKRRNFLYFAKGVVLGLCLAAPAGAQEADTSAETFAALEARRAALFQATLSNPVDLDIAFEYALISARVGDIEAAISTMERILVFNPGLPRVQLELAVLYYRIGAIETAQHYLEAVRGQDLPPAVRAKVDEFSLSVEEASKPYRFSASIDFGMQAYSNANFAPDRDSIIIGGVPINLGPGAKAQSDASVFALGQIHYTYDLPAQGALFEVDGTLYASKFFELSRLDLNFLEVAFGPSFNLGRWGWDKSRLGVYGIVGGSTLGGSHYSTIGGAGLRLRTQIDNRTLLETQIEARSINYSNTADYPNATLQDGNTYRFRAQLIRSLSPGWTGSFAFEARQVDGETDFNTFRGYGLTAKLNHDFRGPTDGILADNEPWSLLLAVGGISRDFAGPDPLIDPVNAQDDRGLWLEASLGIPLENQFSAYVTGQYYRQNSNYPTRDYDGVTLTYGVKKRF</sequence>
<dbReference type="InterPro" id="IPR011990">
    <property type="entry name" value="TPR-like_helical_dom_sf"/>
</dbReference>
<organism evidence="2 3">
    <name type="scientific">Lutimaribacter marinistellae</name>
    <dbReference type="NCBI Taxonomy" id="1820329"/>
    <lineage>
        <taxon>Bacteria</taxon>
        <taxon>Pseudomonadati</taxon>
        <taxon>Pseudomonadota</taxon>
        <taxon>Alphaproteobacteria</taxon>
        <taxon>Rhodobacterales</taxon>
        <taxon>Roseobacteraceae</taxon>
        <taxon>Lutimaribacter</taxon>
    </lineage>
</organism>
<dbReference type="Proteomes" id="UP001595629">
    <property type="component" value="Unassembled WGS sequence"/>
</dbReference>
<gene>
    <name evidence="2" type="ORF">ACFORG_18745</name>
</gene>
<reference evidence="3" key="1">
    <citation type="journal article" date="2019" name="Int. J. Syst. Evol. Microbiol.">
        <title>The Global Catalogue of Microorganisms (GCM) 10K type strain sequencing project: providing services to taxonomists for standard genome sequencing and annotation.</title>
        <authorList>
            <consortium name="The Broad Institute Genomics Platform"/>
            <consortium name="The Broad Institute Genome Sequencing Center for Infectious Disease"/>
            <person name="Wu L."/>
            <person name="Ma J."/>
        </authorList>
    </citation>
    <scope>NUCLEOTIDE SEQUENCE [LARGE SCALE GENOMIC DNA]</scope>
    <source>
        <strain evidence="3">KCTC 42911</strain>
    </source>
</reference>
<protein>
    <submittedName>
        <fullName evidence="2">Tetratricopeptide repeat protein</fullName>
    </submittedName>
</protein>
<proteinExistence type="predicted"/>
<dbReference type="EMBL" id="JBHRXI010000025">
    <property type="protein sequence ID" value="MFC3615793.1"/>
    <property type="molecule type" value="Genomic_DNA"/>
</dbReference>
<keyword evidence="1" id="KW-0732">Signal</keyword>
<dbReference type="Gene3D" id="1.25.40.10">
    <property type="entry name" value="Tetratricopeptide repeat domain"/>
    <property type="match status" value="1"/>
</dbReference>
<feature type="chain" id="PRO_5047499697" evidence="1">
    <location>
        <begin position="34"/>
        <end position="461"/>
    </location>
</feature>